<comment type="caution">
    <text evidence="3">The sequence shown here is derived from an EMBL/GenBank/DDBJ whole genome shotgun (WGS) entry which is preliminary data.</text>
</comment>
<dbReference type="EMBL" id="JPWF01000009">
    <property type="protein sequence ID" value="RCK35005.1"/>
    <property type="molecule type" value="Genomic_DNA"/>
</dbReference>
<name>A0A367W3L0_9PROT</name>
<sequence>MQGQHIFRTISRQVTALPMIGILMLTGCQTTDLTQLGSDLFSGSEPSSSTTTTKTTPPASTSTKKPTATLAASKLRWGVVSFRVDANGPTPDYWHIFFTGSTDNRNFKPFSGTMLSPGQRQIAQLWPGTYTIRIEHDGVVMFDGPIVVEAGTMVLIDGKYGYFKNTIEQSSQTIYTEMLPPANKTATLGTLYAPIVLQRGNGWQFEYRGEQSRGEIRTDGKGIVGIRKEGEEIVKITKADIQPTEISGTFILPDGGETEGRINRETVEFTPNGKTTWITGKTFEGEYEAGVPTSGTLNMPNGTQWQGWLDKSEPNGKGRLTQKDGRWQDIENYDELASLTGTIPCGSGSGTATTCSYFHGKEVASASELNKLITEEKRLAEIERQRLEDKRLEERAARAALEEARNIAAAEQAAREAAAPKKVDDCTTATGKFTADGDLTTYTMNGQGSGSGHFRQYTYGGSAQYQFDIDFRFSTTANSISFQYDQGIYRDASSGAVLQRTSIPGGSANCRFDGRILTIDGKDFLRN</sequence>
<organism evidence="3 4">
    <name type="scientific">Thalassospira profundimaris</name>
    <dbReference type="NCBI Taxonomy" id="502049"/>
    <lineage>
        <taxon>Bacteria</taxon>
        <taxon>Pseudomonadati</taxon>
        <taxon>Pseudomonadota</taxon>
        <taxon>Alphaproteobacteria</taxon>
        <taxon>Rhodospirillales</taxon>
        <taxon>Thalassospiraceae</taxon>
        <taxon>Thalassospira</taxon>
    </lineage>
</organism>
<feature type="compositionally biased region" description="Low complexity" evidence="2">
    <location>
        <begin position="46"/>
        <end position="67"/>
    </location>
</feature>
<gene>
    <name evidence="3" type="ORF">TH19_14905</name>
</gene>
<keyword evidence="1" id="KW-0175">Coiled coil</keyword>
<dbReference type="AlphaFoldDB" id="A0A367W3L0"/>
<evidence type="ECO:0000256" key="2">
    <source>
        <dbReference type="SAM" id="MobiDB-lite"/>
    </source>
</evidence>
<dbReference type="RefSeq" id="WP_147250773.1">
    <property type="nucleotide sequence ID" value="NZ_JPWF01000009.1"/>
</dbReference>
<dbReference type="OrthoDB" id="7359634at2"/>
<evidence type="ECO:0000256" key="1">
    <source>
        <dbReference type="SAM" id="Coils"/>
    </source>
</evidence>
<evidence type="ECO:0000313" key="3">
    <source>
        <dbReference type="EMBL" id="RCK35005.1"/>
    </source>
</evidence>
<feature type="coiled-coil region" evidence="1">
    <location>
        <begin position="370"/>
        <end position="407"/>
    </location>
</feature>
<evidence type="ECO:0000313" key="4">
    <source>
        <dbReference type="Proteomes" id="UP000253226"/>
    </source>
</evidence>
<accession>A0A367W3L0</accession>
<feature type="region of interest" description="Disordered" evidence="2">
    <location>
        <begin position="37"/>
        <end position="67"/>
    </location>
</feature>
<dbReference type="Proteomes" id="UP000253226">
    <property type="component" value="Unassembled WGS sequence"/>
</dbReference>
<protein>
    <submittedName>
        <fullName evidence="3">Uncharacterized protein</fullName>
    </submittedName>
</protein>
<reference evidence="3 4" key="1">
    <citation type="submission" date="2014-07" db="EMBL/GenBank/DDBJ databases">
        <title>Draft genome sequence of Thalassospira profundimaris 35.</title>
        <authorList>
            <person name="Lai Q."/>
            <person name="Shao Z."/>
        </authorList>
    </citation>
    <scope>NUCLEOTIDE SEQUENCE [LARGE SCALE GENOMIC DNA]</scope>
    <source>
        <strain evidence="3 4">35</strain>
    </source>
</reference>
<proteinExistence type="predicted"/>